<reference evidence="2 3" key="1">
    <citation type="submission" date="2014-11" db="EMBL/GenBank/DDBJ databases">
        <authorList>
            <person name="Zhu J."/>
            <person name="Qi W."/>
            <person name="Song R."/>
        </authorList>
    </citation>
    <scope>NUCLEOTIDE SEQUENCE [LARGE SCALE GENOMIC DNA]</scope>
</reference>
<sequence>MLADADDQCGRRGGVPSPVSSGFVRFPMASFFSCSIPKALSACGNCGISDAASLRCDNLKPCGIDCSSVAHQAASCYRNQTKAPESRDCERFIDWHEVSTHLSLNTRELTTRQKQVIESAVNTWCSFLVQGASLCFRLPWSRQETLLLDVRQMKLSLRSYTMPLISLARMDMETSMPGEYDLKLEFDEVLTPSTVLAPPLPFIVCLSFAEEKQRLSFALTMKVLRSSATNPTPIHRPFLRRDESASGTRGVFVSRLPSALRQTQHHNQQLLQETGTDKGEGRAGKAAEDEKSTGAVRGGAEWLNVDIKCEDEMGEERTRLLGEDMMV</sequence>
<dbReference type="OrthoDB" id="424654at2759"/>
<keyword evidence="3" id="KW-1185">Reference proteome</keyword>
<dbReference type="AlphaFoldDB" id="A0A0G4G7L4"/>
<name>A0A0G4G7L4_VITBC</name>
<dbReference type="Proteomes" id="UP000041254">
    <property type="component" value="Unassembled WGS sequence"/>
</dbReference>
<evidence type="ECO:0000313" key="2">
    <source>
        <dbReference type="EMBL" id="CEM24595.1"/>
    </source>
</evidence>
<dbReference type="InParanoid" id="A0A0G4G7L4"/>
<feature type="compositionally biased region" description="Polar residues" evidence="1">
    <location>
        <begin position="261"/>
        <end position="274"/>
    </location>
</feature>
<accession>A0A0G4G7L4</accession>
<organism evidence="2 3">
    <name type="scientific">Vitrella brassicaformis (strain CCMP3155)</name>
    <dbReference type="NCBI Taxonomy" id="1169540"/>
    <lineage>
        <taxon>Eukaryota</taxon>
        <taxon>Sar</taxon>
        <taxon>Alveolata</taxon>
        <taxon>Colpodellida</taxon>
        <taxon>Vitrellaceae</taxon>
        <taxon>Vitrella</taxon>
    </lineage>
</organism>
<evidence type="ECO:0000313" key="3">
    <source>
        <dbReference type="Proteomes" id="UP000041254"/>
    </source>
</evidence>
<protein>
    <submittedName>
        <fullName evidence="2">Uncharacterized protein</fullName>
    </submittedName>
</protein>
<dbReference type="EMBL" id="CDMY01000584">
    <property type="protein sequence ID" value="CEM24595.1"/>
    <property type="molecule type" value="Genomic_DNA"/>
</dbReference>
<feature type="compositionally biased region" description="Basic and acidic residues" evidence="1">
    <location>
        <begin position="275"/>
        <end position="292"/>
    </location>
</feature>
<gene>
    <name evidence="2" type="ORF">Vbra_17193</name>
</gene>
<dbReference type="VEuPathDB" id="CryptoDB:Vbra_17193"/>
<evidence type="ECO:0000256" key="1">
    <source>
        <dbReference type="SAM" id="MobiDB-lite"/>
    </source>
</evidence>
<proteinExistence type="predicted"/>
<feature type="region of interest" description="Disordered" evidence="1">
    <location>
        <begin position="261"/>
        <end position="295"/>
    </location>
</feature>